<keyword evidence="1" id="KW-1133">Transmembrane helix</keyword>
<protein>
    <submittedName>
        <fullName evidence="2">Uncharacterized protein</fullName>
    </submittedName>
</protein>
<dbReference type="EMBL" id="JACBKZ010000004">
    <property type="protein sequence ID" value="KAF5951757.1"/>
    <property type="molecule type" value="Genomic_DNA"/>
</dbReference>
<proteinExistence type="predicted"/>
<evidence type="ECO:0000256" key="1">
    <source>
        <dbReference type="SAM" id="Phobius"/>
    </source>
</evidence>
<evidence type="ECO:0000313" key="2">
    <source>
        <dbReference type="EMBL" id="KAF5951757.1"/>
    </source>
</evidence>
<comment type="caution">
    <text evidence="2">The sequence shown here is derived from an EMBL/GenBank/DDBJ whole genome shotgun (WGS) entry which is preliminary data.</text>
</comment>
<accession>A0A7J7HH40</accession>
<keyword evidence="1" id="KW-0812">Transmembrane</keyword>
<evidence type="ECO:0000313" key="3">
    <source>
        <dbReference type="Proteomes" id="UP000593564"/>
    </source>
</evidence>
<reference evidence="2 3" key="2">
    <citation type="submission" date="2020-07" db="EMBL/GenBank/DDBJ databases">
        <title>Genome assembly of wild tea tree DASZ reveals pedigree and selection history of tea varieties.</title>
        <authorList>
            <person name="Zhang W."/>
        </authorList>
    </citation>
    <scope>NUCLEOTIDE SEQUENCE [LARGE SCALE GENOMIC DNA]</scope>
    <source>
        <strain evidence="3">cv. G240</strain>
        <tissue evidence="2">Leaf</tissue>
    </source>
</reference>
<feature type="transmembrane region" description="Helical" evidence="1">
    <location>
        <begin position="157"/>
        <end position="176"/>
    </location>
</feature>
<gene>
    <name evidence="2" type="ORF">HYC85_009701</name>
</gene>
<keyword evidence="3" id="KW-1185">Reference proteome</keyword>
<sequence length="177" mass="19898">MSCNHSWNCSGFKYYTQSSKKAEKRIRKECEAIIAATMDERRNASFRILDECSTSPHVESHDMEGVVDSTQDPIAKRSLASPQRNVFENKDVAMANDALQTVVKESGMKESAVSELQKSPETQIIDELEDTEFLELASRLIGENVAGNEQISHSQVSFVYCIMFLPLLQLIAPYMVI</sequence>
<dbReference type="Proteomes" id="UP000593564">
    <property type="component" value="Unassembled WGS sequence"/>
</dbReference>
<dbReference type="AlphaFoldDB" id="A0A7J7HH40"/>
<reference evidence="3" key="1">
    <citation type="journal article" date="2020" name="Nat. Commun.">
        <title>Genome assembly of wild tea tree DASZ reveals pedigree and selection history of tea varieties.</title>
        <authorList>
            <person name="Zhang W."/>
            <person name="Zhang Y."/>
            <person name="Qiu H."/>
            <person name="Guo Y."/>
            <person name="Wan H."/>
            <person name="Zhang X."/>
            <person name="Scossa F."/>
            <person name="Alseekh S."/>
            <person name="Zhang Q."/>
            <person name="Wang P."/>
            <person name="Xu L."/>
            <person name="Schmidt M.H."/>
            <person name="Jia X."/>
            <person name="Li D."/>
            <person name="Zhu A."/>
            <person name="Guo F."/>
            <person name="Chen W."/>
            <person name="Ni D."/>
            <person name="Usadel B."/>
            <person name="Fernie A.R."/>
            <person name="Wen W."/>
        </authorList>
    </citation>
    <scope>NUCLEOTIDE SEQUENCE [LARGE SCALE GENOMIC DNA]</scope>
    <source>
        <strain evidence="3">cv. G240</strain>
    </source>
</reference>
<name>A0A7J7HH40_CAMSI</name>
<organism evidence="2 3">
    <name type="scientific">Camellia sinensis</name>
    <name type="common">Tea plant</name>
    <name type="synonym">Thea sinensis</name>
    <dbReference type="NCBI Taxonomy" id="4442"/>
    <lineage>
        <taxon>Eukaryota</taxon>
        <taxon>Viridiplantae</taxon>
        <taxon>Streptophyta</taxon>
        <taxon>Embryophyta</taxon>
        <taxon>Tracheophyta</taxon>
        <taxon>Spermatophyta</taxon>
        <taxon>Magnoliopsida</taxon>
        <taxon>eudicotyledons</taxon>
        <taxon>Gunneridae</taxon>
        <taxon>Pentapetalae</taxon>
        <taxon>asterids</taxon>
        <taxon>Ericales</taxon>
        <taxon>Theaceae</taxon>
        <taxon>Camellia</taxon>
    </lineage>
</organism>
<keyword evidence="1" id="KW-0472">Membrane</keyword>